<evidence type="ECO:0000313" key="3">
    <source>
        <dbReference type="Proteomes" id="UP001367676"/>
    </source>
</evidence>
<dbReference type="AlphaFoldDB" id="A0AAN9Y6Y0"/>
<feature type="compositionally biased region" description="Polar residues" evidence="1">
    <location>
        <begin position="1"/>
        <end position="12"/>
    </location>
</feature>
<evidence type="ECO:0000313" key="2">
    <source>
        <dbReference type="EMBL" id="KAK7597708.1"/>
    </source>
</evidence>
<dbReference type="EMBL" id="JBBCAQ010000017">
    <property type="protein sequence ID" value="KAK7597708.1"/>
    <property type="molecule type" value="Genomic_DNA"/>
</dbReference>
<gene>
    <name evidence="2" type="ORF">V9T40_009933</name>
</gene>
<sequence>MKNRTAVMSQEQALVVSPSRATSHDSPITVTSSLTADVSTLAPRTYGCLCRSLLHSNNKTIHSYTYRRWNFYKTTKYEKPKGLRRDNRKTISQRADRVARSSGGDKQLGKFDVHVTTTTTTSTTTSTTTTRALNRRHSSSLSAEQPPFGGCCATQNDKNLLTESSKPANGRLAGEIYLEKLDARWFLRLTKGRGCTVAKIAADILSGIKKPFLSELRRPPSC</sequence>
<keyword evidence="3" id="KW-1185">Reference proteome</keyword>
<dbReference type="Proteomes" id="UP001367676">
    <property type="component" value="Unassembled WGS sequence"/>
</dbReference>
<protein>
    <submittedName>
        <fullName evidence="2">Uncharacterized protein</fullName>
    </submittedName>
</protein>
<organism evidence="2 3">
    <name type="scientific">Parthenolecanium corni</name>
    <dbReference type="NCBI Taxonomy" id="536013"/>
    <lineage>
        <taxon>Eukaryota</taxon>
        <taxon>Metazoa</taxon>
        <taxon>Ecdysozoa</taxon>
        <taxon>Arthropoda</taxon>
        <taxon>Hexapoda</taxon>
        <taxon>Insecta</taxon>
        <taxon>Pterygota</taxon>
        <taxon>Neoptera</taxon>
        <taxon>Paraneoptera</taxon>
        <taxon>Hemiptera</taxon>
        <taxon>Sternorrhyncha</taxon>
        <taxon>Coccoidea</taxon>
        <taxon>Coccidae</taxon>
        <taxon>Parthenolecanium</taxon>
    </lineage>
</organism>
<reference evidence="2 3" key="1">
    <citation type="submission" date="2024-03" db="EMBL/GenBank/DDBJ databases">
        <title>Adaptation during the transition from Ophiocordyceps entomopathogen to insect associate is accompanied by gene loss and intensified selection.</title>
        <authorList>
            <person name="Ward C.M."/>
            <person name="Onetto C.A."/>
            <person name="Borneman A.R."/>
        </authorList>
    </citation>
    <scope>NUCLEOTIDE SEQUENCE [LARGE SCALE GENOMIC DNA]</scope>
    <source>
        <strain evidence="2">AWRI1</strain>
        <tissue evidence="2">Single Adult Female</tissue>
    </source>
</reference>
<evidence type="ECO:0000256" key="1">
    <source>
        <dbReference type="SAM" id="MobiDB-lite"/>
    </source>
</evidence>
<feature type="region of interest" description="Disordered" evidence="1">
    <location>
        <begin position="1"/>
        <end position="28"/>
    </location>
</feature>
<comment type="caution">
    <text evidence="2">The sequence shown here is derived from an EMBL/GenBank/DDBJ whole genome shotgun (WGS) entry which is preliminary data.</text>
</comment>
<proteinExistence type="predicted"/>
<accession>A0AAN9Y6Y0</accession>
<name>A0AAN9Y6Y0_9HEMI</name>
<feature type="compositionally biased region" description="Polar residues" evidence="1">
    <location>
        <begin position="19"/>
        <end position="28"/>
    </location>
</feature>